<keyword evidence="4" id="KW-1185">Reference proteome</keyword>
<evidence type="ECO:0000313" key="3">
    <source>
        <dbReference type="EMBL" id="KAK2158606.1"/>
    </source>
</evidence>
<evidence type="ECO:0000313" key="4">
    <source>
        <dbReference type="Proteomes" id="UP001209878"/>
    </source>
</evidence>
<protein>
    <recommendedName>
        <fullName evidence="2">Galaxin-like repeats domain-containing protein</fullName>
    </recommendedName>
</protein>
<dbReference type="InterPro" id="IPR056601">
    <property type="entry name" value="Galaxin_dom"/>
</dbReference>
<sequence>MISHVDPDSRCCREKGRYCFAKFPLVLLLVGVACLAMTNAFPRYQNLCGGQPMRASVHICCNGRLQDKPYRQPACCGTEAYDAYYYICCGLGDLRRGHNCRN</sequence>
<comment type="caution">
    <text evidence="3">The sequence shown here is derived from an EMBL/GenBank/DDBJ whole genome shotgun (WGS) entry which is preliminary data.</text>
</comment>
<keyword evidence="1" id="KW-0472">Membrane</keyword>
<accession>A0AAD9N869</accession>
<gene>
    <name evidence="3" type="ORF">NP493_1787g00014</name>
</gene>
<keyword evidence="1" id="KW-1133">Transmembrane helix</keyword>
<evidence type="ECO:0000259" key="2">
    <source>
        <dbReference type="Pfam" id="PF24748"/>
    </source>
</evidence>
<proteinExistence type="predicted"/>
<keyword evidence="1" id="KW-0812">Transmembrane</keyword>
<dbReference type="Proteomes" id="UP001209878">
    <property type="component" value="Unassembled WGS sequence"/>
</dbReference>
<reference evidence="3" key="1">
    <citation type="journal article" date="2023" name="Mol. Biol. Evol.">
        <title>Third-Generation Sequencing Reveals the Adaptive Role of the Epigenome in Three Deep-Sea Polychaetes.</title>
        <authorList>
            <person name="Perez M."/>
            <person name="Aroh O."/>
            <person name="Sun Y."/>
            <person name="Lan Y."/>
            <person name="Juniper S.K."/>
            <person name="Young C.R."/>
            <person name="Angers B."/>
            <person name="Qian P.Y."/>
        </authorList>
    </citation>
    <scope>NUCLEOTIDE SEQUENCE</scope>
    <source>
        <strain evidence="3">R07B-5</strain>
    </source>
</reference>
<dbReference type="Pfam" id="PF24748">
    <property type="entry name" value="Galaxin_repeat"/>
    <property type="match status" value="1"/>
</dbReference>
<name>A0AAD9N869_RIDPI</name>
<evidence type="ECO:0000256" key="1">
    <source>
        <dbReference type="SAM" id="Phobius"/>
    </source>
</evidence>
<dbReference type="AlphaFoldDB" id="A0AAD9N869"/>
<dbReference type="EMBL" id="JAODUO010001784">
    <property type="protein sequence ID" value="KAK2158606.1"/>
    <property type="molecule type" value="Genomic_DNA"/>
</dbReference>
<feature type="domain" description="Galaxin-like repeats" evidence="2">
    <location>
        <begin position="43"/>
        <end position="90"/>
    </location>
</feature>
<feature type="transmembrane region" description="Helical" evidence="1">
    <location>
        <begin position="20"/>
        <end position="41"/>
    </location>
</feature>
<organism evidence="3 4">
    <name type="scientific">Ridgeia piscesae</name>
    <name type="common">Tubeworm</name>
    <dbReference type="NCBI Taxonomy" id="27915"/>
    <lineage>
        <taxon>Eukaryota</taxon>
        <taxon>Metazoa</taxon>
        <taxon>Spiralia</taxon>
        <taxon>Lophotrochozoa</taxon>
        <taxon>Annelida</taxon>
        <taxon>Polychaeta</taxon>
        <taxon>Sedentaria</taxon>
        <taxon>Canalipalpata</taxon>
        <taxon>Sabellida</taxon>
        <taxon>Siboglinidae</taxon>
        <taxon>Ridgeia</taxon>
    </lineage>
</organism>